<feature type="domain" description="G-protein coupled receptors family 1 profile" evidence="13">
    <location>
        <begin position="151"/>
        <end position="400"/>
    </location>
</feature>
<dbReference type="EMBL" id="CAUEEQ010020001">
    <property type="protein sequence ID" value="CAJ0942422.1"/>
    <property type="molecule type" value="Genomic_DNA"/>
</dbReference>
<comment type="similarity">
    <text evidence="10">Belongs to the G-protein coupled receptor 1 family.</text>
</comment>
<protein>
    <recommendedName>
        <fullName evidence="13">G-protein coupled receptors family 1 profile domain-containing protein</fullName>
    </recommendedName>
</protein>
<dbReference type="Pfam" id="PF13853">
    <property type="entry name" value="7tm_4"/>
    <property type="match status" value="1"/>
</dbReference>
<evidence type="ECO:0000256" key="10">
    <source>
        <dbReference type="RuleBase" id="RU000688"/>
    </source>
</evidence>
<dbReference type="CDD" id="cd13954">
    <property type="entry name" value="7tmA_OR"/>
    <property type="match status" value="1"/>
</dbReference>
<dbReference type="PROSITE" id="PS00237">
    <property type="entry name" value="G_PROTEIN_RECEP_F1_1"/>
    <property type="match status" value="1"/>
</dbReference>
<dbReference type="InterPro" id="IPR000276">
    <property type="entry name" value="GPCR_Rhodpsn"/>
</dbReference>
<evidence type="ECO:0000256" key="5">
    <source>
        <dbReference type="ARBA" id="ARBA00022989"/>
    </source>
</evidence>
<evidence type="ECO:0000256" key="9">
    <source>
        <dbReference type="ARBA" id="ARBA00023224"/>
    </source>
</evidence>
<accession>A0ABN9LIA0</accession>
<keyword evidence="4" id="KW-0716">Sensory transduction</keyword>
<proteinExistence type="inferred from homology"/>
<name>A0ABN9LIA0_9NEOB</name>
<feature type="chain" id="PRO_5046456246" description="G-protein coupled receptors family 1 profile domain-containing protein" evidence="12">
    <location>
        <begin position="25"/>
        <end position="426"/>
    </location>
</feature>
<dbReference type="Proteomes" id="UP001176940">
    <property type="component" value="Unassembled WGS sequence"/>
</dbReference>
<keyword evidence="2" id="KW-1003">Cell membrane</keyword>
<sequence length="426" mass="47936">MFYQSVVASAIFFAITCWGSSVWASDANKLNKIIKKASSAVGCNLDSFGEVVEFVPTAMGMYNNNIRVKPPSTVVPHNHNPKAQKLAVYICKYSPPGQWEFPGPGSQLQDIELLNQSSEIRFILLGLSDVPYLKVIAFLAFLVIYVITLLANFLLIIAVRINPKLHTPMYFFLTNLSFIDICFATTVVPKILKNTLSADKSVSLLECAIQMHFHLGFGSSECFLLAIMSYDRFAAICRPLHYTTIMSKKMCISMAAATWISSFIHSILEVTYTFQLSFCHSNHLNHFFCEVPPFFKIACSDTWLHEVTMFITAGIIASLTFLLILVSYVQIVSTILKINSSERSYKTFSTCVSHIIVVTFYYGTIMILYLRPRSLSSPNMDKSVAILYSAVTPMLNPIIYSVRNKDVKNTVIKNLIQDVLRMNLFL</sequence>
<dbReference type="PANTHER" id="PTHR26452">
    <property type="entry name" value="OLFACTORY RECEPTOR"/>
    <property type="match status" value="1"/>
</dbReference>
<keyword evidence="4" id="KW-0552">Olfaction</keyword>
<evidence type="ECO:0000256" key="2">
    <source>
        <dbReference type="ARBA" id="ARBA00022475"/>
    </source>
</evidence>
<keyword evidence="3 10" id="KW-0812">Transmembrane</keyword>
<dbReference type="PRINTS" id="PR00245">
    <property type="entry name" value="OLFACTORYR"/>
</dbReference>
<keyword evidence="9 10" id="KW-0807">Transducer</keyword>
<evidence type="ECO:0000259" key="13">
    <source>
        <dbReference type="PROSITE" id="PS50262"/>
    </source>
</evidence>
<keyword evidence="5 11" id="KW-1133">Transmembrane helix</keyword>
<comment type="subcellular location">
    <subcellularLocation>
        <location evidence="1">Cell membrane</location>
        <topology evidence="1">Multi-pass membrane protein</topology>
    </subcellularLocation>
</comment>
<evidence type="ECO:0000313" key="15">
    <source>
        <dbReference type="Proteomes" id="UP001176940"/>
    </source>
</evidence>
<evidence type="ECO:0000256" key="8">
    <source>
        <dbReference type="ARBA" id="ARBA00023170"/>
    </source>
</evidence>
<feature type="transmembrane region" description="Helical" evidence="11">
    <location>
        <begin position="348"/>
        <end position="371"/>
    </location>
</feature>
<evidence type="ECO:0000313" key="14">
    <source>
        <dbReference type="EMBL" id="CAJ0942422.1"/>
    </source>
</evidence>
<dbReference type="SUPFAM" id="SSF81321">
    <property type="entry name" value="Family A G protein-coupled receptor-like"/>
    <property type="match status" value="1"/>
</dbReference>
<dbReference type="InterPro" id="IPR017452">
    <property type="entry name" value="GPCR_Rhodpsn_7TM"/>
</dbReference>
<dbReference type="Gene3D" id="1.20.1070.10">
    <property type="entry name" value="Rhodopsin 7-helix transmembrane proteins"/>
    <property type="match status" value="1"/>
</dbReference>
<dbReference type="InterPro" id="IPR050516">
    <property type="entry name" value="Olfactory_GPCR"/>
</dbReference>
<keyword evidence="6 10" id="KW-0297">G-protein coupled receptor</keyword>
<feature type="signal peptide" evidence="12">
    <location>
        <begin position="1"/>
        <end position="24"/>
    </location>
</feature>
<comment type="caution">
    <text evidence="14">The sequence shown here is derived from an EMBL/GenBank/DDBJ whole genome shotgun (WGS) entry which is preliminary data.</text>
</comment>
<dbReference type="InterPro" id="IPR000725">
    <property type="entry name" value="Olfact_rcpt"/>
</dbReference>
<reference evidence="14" key="1">
    <citation type="submission" date="2023-07" db="EMBL/GenBank/DDBJ databases">
        <authorList>
            <person name="Stuckert A."/>
        </authorList>
    </citation>
    <scope>NUCLEOTIDE SEQUENCE</scope>
</reference>
<evidence type="ECO:0000256" key="11">
    <source>
        <dbReference type="SAM" id="Phobius"/>
    </source>
</evidence>
<gene>
    <name evidence="14" type="ORF">RIMI_LOCUS9589994</name>
</gene>
<evidence type="ECO:0000256" key="1">
    <source>
        <dbReference type="ARBA" id="ARBA00004651"/>
    </source>
</evidence>
<keyword evidence="7 11" id="KW-0472">Membrane</keyword>
<feature type="transmembrane region" description="Helical" evidence="11">
    <location>
        <begin position="212"/>
        <end position="230"/>
    </location>
</feature>
<evidence type="ECO:0000256" key="12">
    <source>
        <dbReference type="SAM" id="SignalP"/>
    </source>
</evidence>
<feature type="transmembrane region" description="Helical" evidence="11">
    <location>
        <begin position="250"/>
        <end position="268"/>
    </location>
</feature>
<dbReference type="PROSITE" id="PS50262">
    <property type="entry name" value="G_PROTEIN_RECEP_F1_2"/>
    <property type="match status" value="1"/>
</dbReference>
<evidence type="ECO:0000256" key="7">
    <source>
        <dbReference type="ARBA" id="ARBA00023136"/>
    </source>
</evidence>
<evidence type="ECO:0000256" key="6">
    <source>
        <dbReference type="ARBA" id="ARBA00023040"/>
    </source>
</evidence>
<feature type="transmembrane region" description="Helical" evidence="11">
    <location>
        <begin position="310"/>
        <end position="336"/>
    </location>
</feature>
<dbReference type="PRINTS" id="PR00237">
    <property type="entry name" value="GPCRRHODOPSN"/>
</dbReference>
<organism evidence="14 15">
    <name type="scientific">Ranitomeya imitator</name>
    <name type="common">mimic poison frog</name>
    <dbReference type="NCBI Taxonomy" id="111125"/>
    <lineage>
        <taxon>Eukaryota</taxon>
        <taxon>Metazoa</taxon>
        <taxon>Chordata</taxon>
        <taxon>Craniata</taxon>
        <taxon>Vertebrata</taxon>
        <taxon>Euteleostomi</taxon>
        <taxon>Amphibia</taxon>
        <taxon>Batrachia</taxon>
        <taxon>Anura</taxon>
        <taxon>Neobatrachia</taxon>
        <taxon>Hyloidea</taxon>
        <taxon>Dendrobatidae</taxon>
        <taxon>Dendrobatinae</taxon>
        <taxon>Ranitomeya</taxon>
    </lineage>
</organism>
<keyword evidence="8 10" id="KW-0675">Receptor</keyword>
<feature type="transmembrane region" description="Helical" evidence="11">
    <location>
        <begin position="135"/>
        <end position="158"/>
    </location>
</feature>
<keyword evidence="12" id="KW-0732">Signal</keyword>
<keyword evidence="15" id="KW-1185">Reference proteome</keyword>
<evidence type="ECO:0000256" key="3">
    <source>
        <dbReference type="ARBA" id="ARBA00022692"/>
    </source>
</evidence>
<evidence type="ECO:0000256" key="4">
    <source>
        <dbReference type="ARBA" id="ARBA00022725"/>
    </source>
</evidence>
<feature type="transmembrane region" description="Helical" evidence="11">
    <location>
        <begin position="170"/>
        <end position="192"/>
    </location>
</feature>
<feature type="transmembrane region" description="Helical" evidence="11">
    <location>
        <begin position="383"/>
        <end position="402"/>
    </location>
</feature>